<accession>A0ACC0ILM1</accession>
<dbReference type="EMBL" id="CM045760">
    <property type="protein sequence ID" value="KAI8026360.1"/>
    <property type="molecule type" value="Genomic_DNA"/>
</dbReference>
<evidence type="ECO:0000313" key="1">
    <source>
        <dbReference type="EMBL" id="KAI8026360.1"/>
    </source>
</evidence>
<name>A0ACC0ILM1_9ERIC</name>
<organism evidence="1 2">
    <name type="scientific">Camellia lanceoleosa</name>
    <dbReference type="NCBI Taxonomy" id="1840588"/>
    <lineage>
        <taxon>Eukaryota</taxon>
        <taxon>Viridiplantae</taxon>
        <taxon>Streptophyta</taxon>
        <taxon>Embryophyta</taxon>
        <taxon>Tracheophyta</taxon>
        <taxon>Spermatophyta</taxon>
        <taxon>Magnoliopsida</taxon>
        <taxon>eudicotyledons</taxon>
        <taxon>Gunneridae</taxon>
        <taxon>Pentapetalae</taxon>
        <taxon>asterids</taxon>
        <taxon>Ericales</taxon>
        <taxon>Theaceae</taxon>
        <taxon>Camellia</taxon>
    </lineage>
</organism>
<sequence length="1561" mass="177113">MEFLGSIIETGKNVLEATGKWVVNINSLDANMKNLKRKIEYLSFQEDDINTELRSAEQRSLKRRRKEVQVWLRDVKTLRGDVLTLQRLEEEVVGWKSVFSRAQLGLRVMEKIQEVEELQVKGRFSNGLLIDALPTTSETTSERNMRKVWEYLMDDEVGRIGVFGMTGVGKTTVMKHINNRLLNETCNFDGVIWVTVSKPFNINKLQSDIAKALNLDFLDCKDETRIAPELYTILSRKERYVLILDDLWEAFSMQKVGIPEPTRSNGCKLVLTTRFFEVCKQMKCRPVKVELLTEEEALNLFMSKVEEGQPVLIPEVKEIARNFARECTGLPLAIVALAKSMRGVNDIHEWINTLNQLISSTKQISDIENVVFELLKFCYSRLKDEKLQYCFLYCALYPRDHIIPRKELIEYWISEGLIAEADSIEAMFNSGHAILNKLVNACLLESVKIHRTECVRMHDLIRDMALKITKTSPRFMVQSGEGLERVSYTNWSEELETVSLMYNMIKELTFKPPICHRLTTLLLGHIPLRKISDSFFTPMHRLKMLDLSNTYIQYLPESVSNLVNLHALLLVNCVCLEHVPSLVKLKALKEVKLNRSLIGKVPQGMEELVNLRNLDLSFNKSLHMLPCWNLCRLSQLQILRIEGSGAFVSAQEVFGYLTQLKVLGAQFLNVQELTSYVTSQQCQTLEDYRLIVGDNFEYINNSVGKEVHVIGFDSKPFGSGVDSLVLPSNIEYFGITRCEDLISLSDILSLRDAGHLRICLLQYCNGIESIFSSSSFSEDYQIPLRIVEELRLLDLPRFRVLFDGVVPPHNISFNLKKLYFYRCSSVKNIFPAMLLQNFPNLEELTVSDCENVEEIIVEVEMRYQGHHQDDGNIITLRNLKSLRLGKLPILKNIYKGIMVCESLQDILVHSCPMLRRLPLSFHMNSGHASTPPGQHIRGDEEWWEYLQWDDPHTKTTLQPLFVPVHELYEKIEASKFVDFTASSDPYPPDDHYWFYLHVVYYKGVHGDLSETFLVGNVDEASRQLVQSTYECLEKAISIVKPGVRFREIGEVINRYASMSGFSVVRSFCAHGIGELYHCAPNIPHYARNKVVGVMKAGQTFTIEPIINAGVWRDRMWPDGWTVVTADGKHSAQFEHTLLISREVLDAAARVIQPGVTTDEIDEVVHEATIASGGYPSPLKYYFFPKSCCISVNEKKLSAYKDKSKAKELFRPPNCKEKGNKPCNSMPKETVENDLSGMEIDMKSRDSSVLCSSRITKGNVCEEWLSTEKTSGNLDAINSTREEAVTCLEVVPLTKNSDMVLLLLDASRGEMNTSSNSEEGSLEENDLPKFEENSESGNESSEGIEKEGKTKASSEKRKSPEDHKTESENLGVKGLEGEAMDSDDKENVLASDGNRCEASSGRKIFHKQETNEITKKVKQTHDKNLKEGLTVDATGAQGVKYKKPKPTNPKPFRLRTDERGILKEAKLERKMPALVPQKEIVAATMPPSRSLLKKHGNEIQKYGRDVTSQKSENSLRKTKSSSQHEQFISPKGVASTKEAMACGKQHTVMKETSSTASRSEEA</sequence>
<proteinExistence type="predicted"/>
<gene>
    <name evidence="1" type="ORF">LOK49_LG02G03197</name>
</gene>
<evidence type="ECO:0000313" key="2">
    <source>
        <dbReference type="Proteomes" id="UP001060215"/>
    </source>
</evidence>
<reference evidence="1 2" key="1">
    <citation type="journal article" date="2022" name="Plant J.">
        <title>Chromosome-level genome of Camellia lanceoleosa provides a valuable resource for understanding genome evolution and self-incompatibility.</title>
        <authorList>
            <person name="Gong W."/>
            <person name="Xiao S."/>
            <person name="Wang L."/>
            <person name="Liao Z."/>
            <person name="Chang Y."/>
            <person name="Mo W."/>
            <person name="Hu G."/>
            <person name="Li W."/>
            <person name="Zhao G."/>
            <person name="Zhu H."/>
            <person name="Hu X."/>
            <person name="Ji K."/>
            <person name="Xiang X."/>
            <person name="Song Q."/>
            <person name="Yuan D."/>
            <person name="Jin S."/>
            <person name="Zhang L."/>
        </authorList>
    </citation>
    <scope>NUCLEOTIDE SEQUENCE [LARGE SCALE GENOMIC DNA]</scope>
    <source>
        <strain evidence="1">SQ_2022a</strain>
    </source>
</reference>
<protein>
    <submittedName>
        <fullName evidence="1">Disease resistance protein</fullName>
    </submittedName>
</protein>
<dbReference type="Proteomes" id="UP001060215">
    <property type="component" value="Chromosome 3"/>
</dbReference>
<keyword evidence="2" id="KW-1185">Reference proteome</keyword>
<comment type="caution">
    <text evidence="1">The sequence shown here is derived from an EMBL/GenBank/DDBJ whole genome shotgun (WGS) entry which is preliminary data.</text>
</comment>